<feature type="region of interest" description="Disordered" evidence="1">
    <location>
        <begin position="119"/>
        <end position="276"/>
    </location>
</feature>
<evidence type="ECO:0000313" key="3">
    <source>
        <dbReference type="Proteomes" id="UP000838756"/>
    </source>
</evidence>
<feature type="region of interest" description="Disordered" evidence="1">
    <location>
        <begin position="375"/>
        <end position="428"/>
    </location>
</feature>
<feature type="compositionally biased region" description="Polar residues" evidence="1">
    <location>
        <begin position="119"/>
        <end position="131"/>
    </location>
</feature>
<feature type="compositionally biased region" description="Basic and acidic residues" evidence="1">
    <location>
        <begin position="256"/>
        <end position="269"/>
    </location>
</feature>
<dbReference type="EMBL" id="CAKXAJ010025181">
    <property type="protein sequence ID" value="CAH2236093.1"/>
    <property type="molecule type" value="Genomic_DNA"/>
</dbReference>
<comment type="caution">
    <text evidence="2">The sequence shown here is derived from an EMBL/GenBank/DDBJ whole genome shotgun (WGS) entry which is preliminary data.</text>
</comment>
<gene>
    <name evidence="2" type="primary">jg4790</name>
    <name evidence="2" type="ORF">PAEG_LOCUS13579</name>
</gene>
<dbReference type="OrthoDB" id="5822793at2759"/>
<feature type="compositionally biased region" description="Low complexity" evidence="1">
    <location>
        <begin position="375"/>
        <end position="386"/>
    </location>
</feature>
<proteinExistence type="predicted"/>
<protein>
    <submittedName>
        <fullName evidence="2">Jg4790 protein</fullName>
    </submittedName>
</protein>
<accession>A0A8S4RHE8</accession>
<dbReference type="AlphaFoldDB" id="A0A8S4RHE8"/>
<reference evidence="2" key="1">
    <citation type="submission" date="2022-03" db="EMBL/GenBank/DDBJ databases">
        <authorList>
            <person name="Lindestad O."/>
        </authorList>
    </citation>
    <scope>NUCLEOTIDE SEQUENCE</scope>
</reference>
<keyword evidence="3" id="KW-1185">Reference proteome</keyword>
<evidence type="ECO:0000313" key="2">
    <source>
        <dbReference type="EMBL" id="CAH2236093.1"/>
    </source>
</evidence>
<feature type="compositionally biased region" description="Polar residues" evidence="1">
    <location>
        <begin position="387"/>
        <end position="403"/>
    </location>
</feature>
<organism evidence="2 3">
    <name type="scientific">Pararge aegeria aegeria</name>
    <dbReference type="NCBI Taxonomy" id="348720"/>
    <lineage>
        <taxon>Eukaryota</taxon>
        <taxon>Metazoa</taxon>
        <taxon>Ecdysozoa</taxon>
        <taxon>Arthropoda</taxon>
        <taxon>Hexapoda</taxon>
        <taxon>Insecta</taxon>
        <taxon>Pterygota</taxon>
        <taxon>Neoptera</taxon>
        <taxon>Endopterygota</taxon>
        <taxon>Lepidoptera</taxon>
        <taxon>Glossata</taxon>
        <taxon>Ditrysia</taxon>
        <taxon>Papilionoidea</taxon>
        <taxon>Nymphalidae</taxon>
        <taxon>Satyrinae</taxon>
        <taxon>Satyrini</taxon>
        <taxon>Parargina</taxon>
        <taxon>Pararge</taxon>
    </lineage>
</organism>
<evidence type="ECO:0000256" key="1">
    <source>
        <dbReference type="SAM" id="MobiDB-lite"/>
    </source>
</evidence>
<name>A0A8S4RHE8_9NEOP</name>
<dbReference type="Proteomes" id="UP000838756">
    <property type="component" value="Unassembled WGS sequence"/>
</dbReference>
<sequence>MKAEFSSKLVIKELINFIASLTMRPQYDVEAILSPHRKTHTRHRSFDRNPIEITNDLNLNNANQNVCLKTVLRNNALEAKTFRIDPTRCQGDIKRIHQRVYSDRAKFNAPAFGSSIKRSSSFNTVSRNNNVEPRLVSRRSSGQSEEYKDSDESDNGSFEKSQDARFKRPLHRGRVEVVPSNSPRCPNTPEMQRKFGPGLVRNSVRVTSKERGLNTRMSEPPVSREDRMKPANHQSRRISEPTRQAVLSRLSKSRSSTREVHPKSQDKVHRSQSFHTTNMADLTLDYSSEETEDDQLMPTLPVDPMITSTHSDILDLRKDMRRQINDVVLARDYVTNFHVNQPPEKLKRTTNRKQYVETTPTKEDYVDKRKTFILDSDTNSTTNGSSPRNSSIFSHEKNSLNTSDTEDSGPESAPVVMRHGKRAPVAAKQRYMELLSRVNERDNE</sequence>